<dbReference type="GO" id="GO:0097730">
    <property type="term" value="C:non-motile cilium"/>
    <property type="evidence" value="ECO:0007669"/>
    <property type="project" value="TreeGrafter"/>
</dbReference>
<dbReference type="PANTHER" id="PTHR34174:SF1">
    <property type="entry name" value="CENTRIOLAR AND CILIOGENESIS-ASSOCIATED PROTEIN HYLS1"/>
    <property type="match status" value="1"/>
</dbReference>
<evidence type="ECO:0000256" key="8">
    <source>
        <dbReference type="SAM" id="MobiDB-lite"/>
    </source>
</evidence>
<keyword evidence="5" id="KW-0970">Cilium biogenesis/degradation</keyword>
<dbReference type="InterPro" id="IPR052319">
    <property type="entry name" value="Centriolar_ciliogenesis_assoc"/>
</dbReference>
<feature type="region of interest" description="Disordered" evidence="8">
    <location>
        <begin position="182"/>
        <end position="241"/>
    </location>
</feature>
<evidence type="ECO:0000256" key="1">
    <source>
        <dbReference type="ARBA" id="ARBA00004114"/>
    </source>
</evidence>
<reference evidence="10" key="2">
    <citation type="submission" date="2025-08" db="UniProtKB">
        <authorList>
            <consortium name="Ensembl"/>
        </authorList>
    </citation>
    <scope>IDENTIFICATION</scope>
</reference>
<comment type="similarity">
    <text evidence="3">Belongs to the HYLS1 family.</text>
</comment>
<keyword evidence="7" id="KW-0966">Cell projection</keyword>
<dbReference type="InterPro" id="IPR027918">
    <property type="entry name" value="HYLS1_C_dom"/>
</dbReference>
<feature type="domain" description="Centriolar and ciliogenesis-associated protein HYLS1 C-terminal" evidence="9">
    <location>
        <begin position="243"/>
        <end position="319"/>
    </location>
</feature>
<dbReference type="OrthoDB" id="6343432at2759"/>
<evidence type="ECO:0000256" key="6">
    <source>
        <dbReference type="ARBA" id="ARBA00023212"/>
    </source>
</evidence>
<keyword evidence="4" id="KW-0963">Cytoplasm</keyword>
<evidence type="ECO:0000256" key="5">
    <source>
        <dbReference type="ARBA" id="ARBA00022794"/>
    </source>
</evidence>
<dbReference type="PANTHER" id="PTHR34174">
    <property type="entry name" value="HYDROLETHALUS SYNDROME PROTEIN 1"/>
    <property type="match status" value="1"/>
</dbReference>
<reference evidence="10" key="1">
    <citation type="submission" date="2019-06" db="EMBL/GenBank/DDBJ databases">
        <authorList>
            <consortium name="Wellcome Sanger Institute Data Sharing"/>
        </authorList>
    </citation>
    <scope>NUCLEOTIDE SEQUENCE [LARGE SCALE GENOMIC DNA]</scope>
</reference>
<dbReference type="GeneID" id="115390974"/>
<reference evidence="10" key="3">
    <citation type="submission" date="2025-09" db="UniProtKB">
        <authorList>
            <consortium name="Ensembl"/>
        </authorList>
    </citation>
    <scope>IDENTIFICATION</scope>
</reference>
<dbReference type="InParanoid" id="A0A672G9P4"/>
<dbReference type="OMA" id="PNDYIVP"/>
<name>A0A672G9P4_SALFA</name>
<feature type="compositionally biased region" description="Low complexity" evidence="8">
    <location>
        <begin position="204"/>
        <end position="218"/>
    </location>
</feature>
<feature type="compositionally biased region" description="Low complexity" evidence="8">
    <location>
        <begin position="129"/>
        <end position="138"/>
    </location>
</feature>
<evidence type="ECO:0000256" key="2">
    <source>
        <dbReference type="ARBA" id="ARBA00004138"/>
    </source>
</evidence>
<organism evidence="10 11">
    <name type="scientific">Salarias fasciatus</name>
    <name type="common">Jewelled blenny</name>
    <name type="synonym">Blennius fasciatus</name>
    <dbReference type="NCBI Taxonomy" id="181472"/>
    <lineage>
        <taxon>Eukaryota</taxon>
        <taxon>Metazoa</taxon>
        <taxon>Chordata</taxon>
        <taxon>Craniata</taxon>
        <taxon>Vertebrata</taxon>
        <taxon>Euteleostomi</taxon>
        <taxon>Actinopterygii</taxon>
        <taxon>Neopterygii</taxon>
        <taxon>Teleostei</taxon>
        <taxon>Neoteleostei</taxon>
        <taxon>Acanthomorphata</taxon>
        <taxon>Ovalentaria</taxon>
        <taxon>Blenniimorphae</taxon>
        <taxon>Blenniiformes</taxon>
        <taxon>Blennioidei</taxon>
        <taxon>Blenniidae</taxon>
        <taxon>Salariinae</taxon>
        <taxon>Salarias</taxon>
    </lineage>
</organism>
<dbReference type="Ensembl" id="ENSSFAT00005015612.1">
    <property type="protein sequence ID" value="ENSSFAP00005014992.1"/>
    <property type="gene ID" value="ENSSFAG00005008034.1"/>
</dbReference>
<sequence length="331" mass="36954">MDPLDFSEEEIQQQLLLLGYKNVPKARLLELKRDLDELIRHGEWRSVSLSPQTSPGPSPPAFTKEKVRPSEAFVLHAAPCGDGQPLLTHPCRDERPPGDSYARHSVAPAQRLAAGAPCLLTVEDDPDTLSHSPTTSLHSQERRFIRRKVMRKLKGQRHVCDESVYSEDSDGLSCLEQRLAQIQVSPSEPDRETDGGADSDGGSDRTASSAAESCLSSLTGTGTDGDLRPQPKSFIRPAVGPPVRKSDPVARYFQYKQIWDMFKCPGEVDRRALRWEIKERLAYQPPPPRPRRVYVPNTYVVPTEKKRSALRWAVRTELAAAPQPCRASGRF</sequence>
<proteinExistence type="inferred from homology"/>
<dbReference type="GO" id="GO:0005814">
    <property type="term" value="C:centriole"/>
    <property type="evidence" value="ECO:0007669"/>
    <property type="project" value="UniProtKB-SubCell"/>
</dbReference>
<dbReference type="Pfam" id="PF15311">
    <property type="entry name" value="HYLS1_C"/>
    <property type="match status" value="1"/>
</dbReference>
<dbReference type="CTD" id="219844"/>
<evidence type="ECO:0000256" key="4">
    <source>
        <dbReference type="ARBA" id="ARBA00022490"/>
    </source>
</evidence>
<comment type="subcellular location">
    <subcellularLocation>
        <location evidence="2">Cell projection</location>
        <location evidence="2">Cilium</location>
    </subcellularLocation>
    <subcellularLocation>
        <location evidence="1">Cytoplasm</location>
        <location evidence="1">Cytoskeleton</location>
        <location evidence="1">Microtubule organizing center</location>
        <location evidence="1">Centrosome</location>
        <location evidence="1">Centriole</location>
    </subcellularLocation>
</comment>
<evidence type="ECO:0000256" key="3">
    <source>
        <dbReference type="ARBA" id="ARBA00010091"/>
    </source>
</evidence>
<dbReference type="Proteomes" id="UP000472267">
    <property type="component" value="Chromosome 6"/>
</dbReference>
<feature type="region of interest" description="Disordered" evidence="8">
    <location>
        <begin position="124"/>
        <end position="143"/>
    </location>
</feature>
<evidence type="ECO:0000259" key="9">
    <source>
        <dbReference type="Pfam" id="PF15311"/>
    </source>
</evidence>
<keyword evidence="6" id="KW-0206">Cytoskeleton</keyword>
<gene>
    <name evidence="10" type="primary">hyls1</name>
</gene>
<evidence type="ECO:0000313" key="10">
    <source>
        <dbReference type="Ensembl" id="ENSSFAP00005014992.1"/>
    </source>
</evidence>
<evidence type="ECO:0000313" key="11">
    <source>
        <dbReference type="Proteomes" id="UP000472267"/>
    </source>
</evidence>
<dbReference type="GO" id="GO:0060271">
    <property type="term" value="P:cilium assembly"/>
    <property type="evidence" value="ECO:0007669"/>
    <property type="project" value="TreeGrafter"/>
</dbReference>
<dbReference type="RefSeq" id="XP_029950900.1">
    <property type="nucleotide sequence ID" value="XM_030095040.1"/>
</dbReference>
<protein>
    <recommendedName>
        <fullName evidence="9">Centriolar and ciliogenesis-associated protein HYLS1 C-terminal domain-containing protein</fullName>
    </recommendedName>
</protein>
<dbReference type="AlphaFoldDB" id="A0A672G9P4"/>
<keyword evidence="11" id="KW-1185">Reference proteome</keyword>
<accession>A0A672G9P4</accession>
<evidence type="ECO:0000256" key="7">
    <source>
        <dbReference type="ARBA" id="ARBA00023273"/>
    </source>
</evidence>